<dbReference type="InterPro" id="IPR012677">
    <property type="entry name" value="Nucleotide-bd_a/b_plait_sf"/>
</dbReference>
<proteinExistence type="predicted"/>
<dbReference type="PROSITE" id="PS50961">
    <property type="entry name" value="HTH_LA"/>
    <property type="match status" value="1"/>
</dbReference>
<feature type="compositionally biased region" description="Polar residues" evidence="7">
    <location>
        <begin position="209"/>
        <end position="224"/>
    </location>
</feature>
<dbReference type="SMART" id="SM00360">
    <property type="entry name" value="RRM"/>
    <property type="match status" value="2"/>
</dbReference>
<dbReference type="GO" id="GO:1990904">
    <property type="term" value="C:ribonucleoprotein complex"/>
    <property type="evidence" value="ECO:0007669"/>
    <property type="project" value="UniProtKB-UniRule"/>
</dbReference>
<evidence type="ECO:0000256" key="6">
    <source>
        <dbReference type="PROSITE-ProRule" id="PRU00332"/>
    </source>
</evidence>
<feature type="region of interest" description="Disordered" evidence="7">
    <location>
        <begin position="201"/>
        <end position="225"/>
    </location>
</feature>
<dbReference type="InterPro" id="IPR014886">
    <property type="entry name" value="La_xRRM"/>
</dbReference>
<dbReference type="CDD" id="cd08030">
    <property type="entry name" value="LA_like_plant"/>
    <property type="match status" value="1"/>
</dbReference>
<dbReference type="PANTHER" id="PTHR22792">
    <property type="entry name" value="LUPUS LA PROTEIN-RELATED"/>
    <property type="match status" value="1"/>
</dbReference>
<feature type="compositionally biased region" description="Basic residues" evidence="7">
    <location>
        <begin position="423"/>
        <end position="445"/>
    </location>
</feature>
<feature type="domain" description="RRM" evidence="8">
    <location>
        <begin position="117"/>
        <end position="202"/>
    </location>
</feature>
<dbReference type="EMBL" id="GGEC01026118">
    <property type="protein sequence ID" value="MBX06602.1"/>
    <property type="molecule type" value="Transcribed_RNA"/>
</dbReference>
<dbReference type="PANTHER" id="PTHR22792:SF140">
    <property type="entry name" value="ACHILLES, ISOFORM A"/>
    <property type="match status" value="1"/>
</dbReference>
<dbReference type="Gene3D" id="1.10.10.10">
    <property type="entry name" value="Winged helix-like DNA-binding domain superfamily/Winged helix DNA-binding domain"/>
    <property type="match status" value="1"/>
</dbReference>
<evidence type="ECO:0000259" key="10">
    <source>
        <dbReference type="PROSITE" id="PS51939"/>
    </source>
</evidence>
<feature type="region of interest" description="Disordered" evidence="7">
    <location>
        <begin position="415"/>
        <end position="464"/>
    </location>
</feature>
<sequence length="464" mass="51395">MATSPPLDEETAKQVLRQVEFYFSDSNVPRDSFMRNTINSSPDGMVSLGLICSFKKMRGYLKLGDARPEDVPEDTVKAVAETLRKSTSLNVSEDGKKVGRVAALLKLEEAIQQLDRRTIAASPLEYEAKQEDVASFFGGYAKVTSVRMPRHVADKRVFCGTALIEFSTEKEAEKVLEQSLFFAGVELELKPKKEFDAERAREVEDFENSGHSMGSNRKNNSNEEANYPKGLIVSFILKSISAEQVGAQEPVNDNTENTTLENESKDNGENVLENPGTNEENVGMGIEAEKEDKAVEETSSESKGKKADEGNEKSECPVEKDEEEGKLNPAACKDNMNVVLREDLKAVFQKFGVVKYIDFKAGEKSGYIRFEQPEAAQKARAAAVLAKEGGLTVKNFIATLEPVTGKAEREYWSLLRGNQEKHRGNKRDRGRGGKYHRGGGKHHRSRENDSARGRANKVQKVGAS</sequence>
<keyword evidence="4" id="KW-0539">Nucleus</keyword>
<dbReference type="InterPro" id="IPR036388">
    <property type="entry name" value="WH-like_DNA-bd_sf"/>
</dbReference>
<evidence type="ECO:0000256" key="1">
    <source>
        <dbReference type="ARBA" id="ARBA00004604"/>
    </source>
</evidence>
<comment type="subcellular location">
    <subcellularLocation>
        <location evidence="1">Nucleus</location>
        <location evidence="1">Nucleolus</location>
    </subcellularLocation>
    <subcellularLocation>
        <location evidence="2">Nucleus</location>
        <location evidence="2">Nucleoplasm</location>
    </subcellularLocation>
</comment>
<organism evidence="11">
    <name type="scientific">Rhizophora mucronata</name>
    <name type="common">Asiatic mangrove</name>
    <dbReference type="NCBI Taxonomy" id="61149"/>
    <lineage>
        <taxon>Eukaryota</taxon>
        <taxon>Viridiplantae</taxon>
        <taxon>Streptophyta</taxon>
        <taxon>Embryophyta</taxon>
        <taxon>Tracheophyta</taxon>
        <taxon>Spermatophyta</taxon>
        <taxon>Magnoliopsida</taxon>
        <taxon>eudicotyledons</taxon>
        <taxon>Gunneridae</taxon>
        <taxon>Pentapetalae</taxon>
        <taxon>rosids</taxon>
        <taxon>fabids</taxon>
        <taxon>Malpighiales</taxon>
        <taxon>Rhizophoraceae</taxon>
        <taxon>Rhizophora</taxon>
    </lineage>
</organism>
<evidence type="ECO:0000313" key="11">
    <source>
        <dbReference type="EMBL" id="MBX06602.1"/>
    </source>
</evidence>
<protein>
    <recommendedName>
        <fullName evidence="12">La protein 1</fullName>
    </recommendedName>
</protein>
<name>A0A2P2KLJ5_RHIMU</name>
<dbReference type="InterPro" id="IPR035979">
    <property type="entry name" value="RBD_domain_sf"/>
</dbReference>
<dbReference type="FunFam" id="1.10.10.10:FF:000795">
    <property type="entry name" value="La protein 2"/>
    <property type="match status" value="1"/>
</dbReference>
<dbReference type="PROSITE" id="PS50102">
    <property type="entry name" value="RRM"/>
    <property type="match status" value="1"/>
</dbReference>
<feature type="compositionally biased region" description="Basic and acidic residues" evidence="7">
    <location>
        <begin position="287"/>
        <end position="326"/>
    </location>
</feature>
<comment type="function">
    <text evidence="5">Binds to the 3' poly(U) terminus of nascent RNA polymerase III transcripts, protecting them from exonuclease digestion and facilitating their folding and maturation.</text>
</comment>
<dbReference type="SMART" id="SM00715">
    <property type="entry name" value="LA"/>
    <property type="match status" value="1"/>
</dbReference>
<dbReference type="GO" id="GO:0003729">
    <property type="term" value="F:mRNA binding"/>
    <property type="evidence" value="ECO:0007669"/>
    <property type="project" value="TreeGrafter"/>
</dbReference>
<feature type="domain" description="XRRM" evidence="10">
    <location>
        <begin position="321"/>
        <end position="448"/>
    </location>
</feature>
<evidence type="ECO:0000259" key="9">
    <source>
        <dbReference type="PROSITE" id="PS50961"/>
    </source>
</evidence>
<evidence type="ECO:0008006" key="12">
    <source>
        <dbReference type="Google" id="ProtNLM"/>
    </source>
</evidence>
<keyword evidence="3 6" id="KW-0694">RNA-binding</keyword>
<dbReference type="Pfam" id="PF08777">
    <property type="entry name" value="RRM_3"/>
    <property type="match status" value="1"/>
</dbReference>
<evidence type="ECO:0000256" key="7">
    <source>
        <dbReference type="SAM" id="MobiDB-lite"/>
    </source>
</evidence>
<reference evidence="11" key="1">
    <citation type="submission" date="2018-02" db="EMBL/GenBank/DDBJ databases">
        <title>Rhizophora mucronata_Transcriptome.</title>
        <authorList>
            <person name="Meera S.P."/>
            <person name="Sreeshan A."/>
            <person name="Augustine A."/>
        </authorList>
    </citation>
    <scope>NUCLEOTIDE SEQUENCE</scope>
    <source>
        <tissue evidence="11">Leaf</tissue>
    </source>
</reference>
<dbReference type="InterPro" id="IPR045180">
    <property type="entry name" value="La_dom_prot"/>
</dbReference>
<dbReference type="PRINTS" id="PR00302">
    <property type="entry name" value="LUPUSLA"/>
</dbReference>
<dbReference type="SUPFAM" id="SSF46785">
    <property type="entry name" value="Winged helix' DNA-binding domain"/>
    <property type="match status" value="1"/>
</dbReference>
<feature type="region of interest" description="Disordered" evidence="7">
    <location>
        <begin position="246"/>
        <end position="328"/>
    </location>
</feature>
<dbReference type="PROSITE" id="PS51939">
    <property type="entry name" value="XRRM"/>
    <property type="match status" value="1"/>
</dbReference>
<dbReference type="SUPFAM" id="SSF54928">
    <property type="entry name" value="RNA-binding domain, RBD"/>
    <property type="match status" value="2"/>
</dbReference>
<dbReference type="InterPro" id="IPR006630">
    <property type="entry name" value="La_HTH"/>
</dbReference>
<dbReference type="AlphaFoldDB" id="A0A2P2KLJ5"/>
<dbReference type="Gene3D" id="3.30.70.330">
    <property type="match status" value="2"/>
</dbReference>
<evidence type="ECO:0000256" key="4">
    <source>
        <dbReference type="ARBA" id="ARBA00023242"/>
    </source>
</evidence>
<feature type="domain" description="HTH La-type RNA-binding" evidence="9">
    <location>
        <begin position="5"/>
        <end position="109"/>
    </location>
</feature>
<evidence type="ECO:0000256" key="3">
    <source>
        <dbReference type="ARBA" id="ARBA00022884"/>
    </source>
</evidence>
<evidence type="ECO:0000256" key="5">
    <source>
        <dbReference type="ARBA" id="ARBA00057261"/>
    </source>
</evidence>
<dbReference type="InterPro" id="IPR000504">
    <property type="entry name" value="RRM_dom"/>
</dbReference>
<dbReference type="GO" id="GO:0006396">
    <property type="term" value="P:RNA processing"/>
    <property type="evidence" value="ECO:0007669"/>
    <property type="project" value="InterPro"/>
</dbReference>
<accession>A0A2P2KLJ5</accession>
<dbReference type="GO" id="GO:0005730">
    <property type="term" value="C:nucleolus"/>
    <property type="evidence" value="ECO:0007669"/>
    <property type="project" value="UniProtKB-SubCell"/>
</dbReference>
<dbReference type="CDD" id="cd12291">
    <property type="entry name" value="RRM1_La"/>
    <property type="match status" value="1"/>
</dbReference>
<dbReference type="GO" id="GO:0005654">
    <property type="term" value="C:nucleoplasm"/>
    <property type="evidence" value="ECO:0007669"/>
    <property type="project" value="UniProtKB-SubCell"/>
</dbReference>
<dbReference type="InterPro" id="IPR036390">
    <property type="entry name" value="WH_DNA-bd_sf"/>
</dbReference>
<evidence type="ECO:0000259" key="8">
    <source>
        <dbReference type="PROSITE" id="PS50102"/>
    </source>
</evidence>
<dbReference type="Pfam" id="PF00076">
    <property type="entry name" value="RRM_1"/>
    <property type="match status" value="1"/>
</dbReference>
<evidence type="ECO:0000256" key="2">
    <source>
        <dbReference type="ARBA" id="ARBA00004642"/>
    </source>
</evidence>
<dbReference type="Pfam" id="PF05383">
    <property type="entry name" value="La"/>
    <property type="match status" value="1"/>
</dbReference>
<dbReference type="InterPro" id="IPR002344">
    <property type="entry name" value="Lupus_La"/>
</dbReference>